<evidence type="ECO:0000256" key="3">
    <source>
        <dbReference type="ARBA" id="ARBA00022448"/>
    </source>
</evidence>
<dbReference type="CDD" id="cd03257">
    <property type="entry name" value="ABC_NikE_OppD_transporters"/>
    <property type="match status" value="1"/>
</dbReference>
<dbReference type="InterPro" id="IPR003593">
    <property type="entry name" value="AAA+_ATPase"/>
</dbReference>
<comment type="subcellular location">
    <subcellularLocation>
        <location evidence="1">Cell membrane</location>
        <topology evidence="1">Peripheral membrane protein</topology>
    </subcellularLocation>
</comment>
<dbReference type="SMART" id="SM00382">
    <property type="entry name" value="AAA"/>
    <property type="match status" value="1"/>
</dbReference>
<evidence type="ECO:0000256" key="7">
    <source>
        <dbReference type="ARBA" id="ARBA00023136"/>
    </source>
</evidence>
<dbReference type="NCBIfam" id="TIGR01727">
    <property type="entry name" value="oligo_HPY"/>
    <property type="match status" value="1"/>
</dbReference>
<dbReference type="PANTHER" id="PTHR43297">
    <property type="entry name" value="OLIGOPEPTIDE TRANSPORT ATP-BINDING PROTEIN APPD"/>
    <property type="match status" value="1"/>
</dbReference>
<evidence type="ECO:0000256" key="4">
    <source>
        <dbReference type="ARBA" id="ARBA00022475"/>
    </source>
</evidence>
<dbReference type="InterPro" id="IPR017871">
    <property type="entry name" value="ABC_transporter-like_CS"/>
</dbReference>
<proteinExistence type="inferred from homology"/>
<dbReference type="Gene3D" id="3.40.50.300">
    <property type="entry name" value="P-loop containing nucleotide triphosphate hydrolases"/>
    <property type="match status" value="1"/>
</dbReference>
<keyword evidence="5" id="KW-0547">Nucleotide-binding</keyword>
<dbReference type="Pfam" id="PF08352">
    <property type="entry name" value="oligo_HPY"/>
    <property type="match status" value="1"/>
</dbReference>
<dbReference type="Pfam" id="PF00005">
    <property type="entry name" value="ABC_tran"/>
    <property type="match status" value="1"/>
</dbReference>
<organism evidence="9 10">
    <name type="scientific">Actinocorallia aurantiaca</name>
    <dbReference type="NCBI Taxonomy" id="46204"/>
    <lineage>
        <taxon>Bacteria</taxon>
        <taxon>Bacillati</taxon>
        <taxon>Actinomycetota</taxon>
        <taxon>Actinomycetes</taxon>
        <taxon>Streptosporangiales</taxon>
        <taxon>Thermomonosporaceae</taxon>
        <taxon>Actinocorallia</taxon>
    </lineage>
</organism>
<keyword evidence="10" id="KW-1185">Reference proteome</keyword>
<accession>A0ABN3URR6</accession>
<dbReference type="PROSITE" id="PS50893">
    <property type="entry name" value="ABC_TRANSPORTER_2"/>
    <property type="match status" value="1"/>
</dbReference>
<evidence type="ECO:0000256" key="6">
    <source>
        <dbReference type="ARBA" id="ARBA00022840"/>
    </source>
</evidence>
<evidence type="ECO:0000313" key="9">
    <source>
        <dbReference type="EMBL" id="GAA2737735.1"/>
    </source>
</evidence>
<keyword evidence="6 9" id="KW-0067">ATP-binding</keyword>
<comment type="caution">
    <text evidence="9">The sequence shown here is derived from an EMBL/GenBank/DDBJ whole genome shotgun (WGS) entry which is preliminary data.</text>
</comment>
<protein>
    <submittedName>
        <fullName evidence="9">ABC transporter ATP-binding protein</fullName>
    </submittedName>
</protein>
<dbReference type="PROSITE" id="PS00211">
    <property type="entry name" value="ABC_TRANSPORTER_1"/>
    <property type="match status" value="1"/>
</dbReference>
<keyword evidence="3" id="KW-0813">Transport</keyword>
<evidence type="ECO:0000313" key="10">
    <source>
        <dbReference type="Proteomes" id="UP001501842"/>
    </source>
</evidence>
<comment type="similarity">
    <text evidence="2">Belongs to the ABC transporter superfamily.</text>
</comment>
<dbReference type="InterPro" id="IPR003439">
    <property type="entry name" value="ABC_transporter-like_ATP-bd"/>
</dbReference>
<keyword evidence="4" id="KW-1003">Cell membrane</keyword>
<feature type="domain" description="ABC transporter" evidence="8">
    <location>
        <begin position="21"/>
        <end position="265"/>
    </location>
</feature>
<gene>
    <name evidence="9" type="ORF">GCM10010439_69030</name>
</gene>
<name>A0ABN3URR6_9ACTN</name>
<dbReference type="SUPFAM" id="SSF52540">
    <property type="entry name" value="P-loop containing nucleoside triphosphate hydrolases"/>
    <property type="match status" value="1"/>
</dbReference>
<dbReference type="Proteomes" id="UP001501842">
    <property type="component" value="Unassembled WGS sequence"/>
</dbReference>
<dbReference type="EMBL" id="BAAATZ010000035">
    <property type="protein sequence ID" value="GAA2737735.1"/>
    <property type="molecule type" value="Genomic_DNA"/>
</dbReference>
<reference evidence="9 10" key="1">
    <citation type="journal article" date="2019" name="Int. J. Syst. Evol. Microbiol.">
        <title>The Global Catalogue of Microorganisms (GCM) 10K type strain sequencing project: providing services to taxonomists for standard genome sequencing and annotation.</title>
        <authorList>
            <consortium name="The Broad Institute Genomics Platform"/>
            <consortium name="The Broad Institute Genome Sequencing Center for Infectious Disease"/>
            <person name="Wu L."/>
            <person name="Ma J."/>
        </authorList>
    </citation>
    <scope>NUCLEOTIDE SEQUENCE [LARGE SCALE GENOMIC DNA]</scope>
    <source>
        <strain evidence="9 10">JCM 8201</strain>
    </source>
</reference>
<evidence type="ECO:0000256" key="5">
    <source>
        <dbReference type="ARBA" id="ARBA00022741"/>
    </source>
</evidence>
<sequence length="331" mass="35481">MFAKPKTAGAASSAPAGAPLLSVQDLAVTFRTRNGGVPAVREVSFDLARGEILGLVGESGSGKSTLLTALMRMLPRNAEITDGRIGFGDADLASLKENDMRRLRGGRIGLIPQRPMTSLSPSTSVGRQLRWHLDGIGDGELKELLTGVGLGTVLDRLDGYPFEFSGGQLQRLLIAVAALGKQPDLLLADEPTTTLDATVQAQVLKLLLELRDRTGLSMVFVTHDLGVISQVSDRIGVMYAGLLVELAPARAVFETPRHPYTRALLEAVPGRGRRGEPLRTIPGSVTGANRLPGCPFAPRCTAVIDRCREELPEVRRVGDALVRCHRAEEEI</sequence>
<dbReference type="InterPro" id="IPR013563">
    <property type="entry name" value="Oligopep_ABC_C"/>
</dbReference>
<dbReference type="InterPro" id="IPR027417">
    <property type="entry name" value="P-loop_NTPase"/>
</dbReference>
<dbReference type="InterPro" id="IPR050388">
    <property type="entry name" value="ABC_Ni/Peptide_Import"/>
</dbReference>
<dbReference type="PANTHER" id="PTHR43297:SF2">
    <property type="entry name" value="DIPEPTIDE TRANSPORT ATP-BINDING PROTEIN DPPD"/>
    <property type="match status" value="1"/>
</dbReference>
<keyword evidence="7" id="KW-0472">Membrane</keyword>
<evidence type="ECO:0000256" key="1">
    <source>
        <dbReference type="ARBA" id="ARBA00004202"/>
    </source>
</evidence>
<dbReference type="GO" id="GO:0005524">
    <property type="term" value="F:ATP binding"/>
    <property type="evidence" value="ECO:0007669"/>
    <property type="project" value="UniProtKB-KW"/>
</dbReference>
<evidence type="ECO:0000256" key="2">
    <source>
        <dbReference type="ARBA" id="ARBA00005417"/>
    </source>
</evidence>
<dbReference type="RefSeq" id="WP_344457343.1">
    <property type="nucleotide sequence ID" value="NZ_BAAATZ010000035.1"/>
</dbReference>
<evidence type="ECO:0000259" key="8">
    <source>
        <dbReference type="PROSITE" id="PS50893"/>
    </source>
</evidence>